<feature type="binding site" evidence="3">
    <location>
        <position position="427"/>
    </location>
    <ligand>
        <name>substrate</name>
    </ligand>
</feature>
<gene>
    <name evidence="5" type="ORF">NDR86_00745</name>
</gene>
<dbReference type="Gene3D" id="3.90.660.10">
    <property type="match status" value="1"/>
</dbReference>
<comment type="caution">
    <text evidence="5">The sequence shown here is derived from an EMBL/GenBank/DDBJ whole genome shotgun (WGS) entry which is preliminary data.</text>
</comment>
<proteinExistence type="predicted"/>
<comment type="cofactor">
    <cofactor evidence="1">
        <name>FAD</name>
        <dbReference type="ChEBI" id="CHEBI:57692"/>
    </cofactor>
</comment>
<dbReference type="Proteomes" id="UP001139157">
    <property type="component" value="Unassembled WGS sequence"/>
</dbReference>
<dbReference type="GO" id="GO:0009063">
    <property type="term" value="P:amino acid catabolic process"/>
    <property type="evidence" value="ECO:0007669"/>
    <property type="project" value="TreeGrafter"/>
</dbReference>
<evidence type="ECO:0000256" key="3">
    <source>
        <dbReference type="PIRSR" id="PIRSR601613-1"/>
    </source>
</evidence>
<feature type="binding site" evidence="3">
    <location>
        <begin position="106"/>
        <end position="107"/>
    </location>
    <ligand>
        <name>FAD</name>
        <dbReference type="ChEBI" id="CHEBI:57692"/>
    </ligand>
</feature>
<dbReference type="InterPro" id="IPR002937">
    <property type="entry name" value="Amino_oxidase"/>
</dbReference>
<dbReference type="InterPro" id="IPR050281">
    <property type="entry name" value="Flavin_monoamine_oxidase"/>
</dbReference>
<reference evidence="5" key="1">
    <citation type="submission" date="2022-06" db="EMBL/GenBank/DDBJ databases">
        <title>Novel species in genus nocardia.</title>
        <authorList>
            <person name="Li F."/>
        </authorList>
    </citation>
    <scope>NUCLEOTIDE SEQUENCE</scope>
    <source>
        <strain evidence="5">CDC141</strain>
    </source>
</reference>
<organism evidence="5 6">
    <name type="scientific">Nocardia pulmonis</name>
    <dbReference type="NCBI Taxonomy" id="2951408"/>
    <lineage>
        <taxon>Bacteria</taxon>
        <taxon>Bacillati</taxon>
        <taxon>Actinomycetota</taxon>
        <taxon>Actinomycetes</taxon>
        <taxon>Mycobacteriales</taxon>
        <taxon>Nocardiaceae</taxon>
        <taxon>Nocardia</taxon>
    </lineage>
</organism>
<sequence length="557" mass="59419">MPRTPMFRLIRRTVAEHAGAGRLGMPVPEFRQARAAEALPTLSRRGLFRLGAALGGAAALNAAAGRRPALARAAEQPRIAVVGGGIAGLTAALTLADAGLAATVYEASDRVGGRMRSEPNYWDGGQVSEYGGEAIDSGHTTIRELCARFGLPLTDTRAAAPPDSDDVLFFEGRYQSRDAFVADFQPVYHALRADLAAAGPDSPTWDRATPAAIALSNMSLAEWLSTRVPGGYASWIARYLDDAYVVEYGLPTAAQTALNLVYLMGPDADPDDPQVWSASDERYEITGGNQRLPEAIAAALPGETIRHGWRLEAITRDGAGTQTLTFDDRGTRRTVVADHTILTLPISILKRIDYRGAGFDPLLTQSISALAMGSCTKLNMQFTSRAWVGRGPWPGVSNGMSFTDVGYQQIWDATAGQPGAHGIAIQYGGGLDTLKYLTATPFVTAPDPAVRLAVDIVLPQFERVVPGITSLWNGKATLSAWHLDPNSLGAYSCYPPGYCHRFAGYEGMRQGNIHLAGEHTSVESQGYMNGGAETGIRAAREILADLGLSTSSTRNGR</sequence>
<dbReference type="SUPFAM" id="SSF51905">
    <property type="entry name" value="FAD/NAD(P)-binding domain"/>
    <property type="match status" value="1"/>
</dbReference>
<dbReference type="Gene3D" id="3.50.50.60">
    <property type="entry name" value="FAD/NAD(P)-binding domain"/>
    <property type="match status" value="1"/>
</dbReference>
<dbReference type="GO" id="GO:0001716">
    <property type="term" value="F:L-amino-acid oxidase activity"/>
    <property type="evidence" value="ECO:0007669"/>
    <property type="project" value="TreeGrafter"/>
</dbReference>
<dbReference type="Pfam" id="PF01593">
    <property type="entry name" value="Amino_oxidase"/>
    <property type="match status" value="1"/>
</dbReference>
<dbReference type="Gene3D" id="1.10.405.10">
    <property type="entry name" value="Guanine Nucleotide Dissociation Inhibitor, domain 1"/>
    <property type="match status" value="1"/>
</dbReference>
<evidence type="ECO:0000259" key="4">
    <source>
        <dbReference type="Pfam" id="PF01593"/>
    </source>
</evidence>
<keyword evidence="2" id="KW-0560">Oxidoreductase</keyword>
<evidence type="ECO:0000256" key="1">
    <source>
        <dbReference type="ARBA" id="ARBA00001974"/>
    </source>
</evidence>
<protein>
    <submittedName>
        <fullName evidence="5">FAD-dependent oxidoreductase</fullName>
    </submittedName>
</protein>
<evidence type="ECO:0000256" key="2">
    <source>
        <dbReference type="ARBA" id="ARBA00023002"/>
    </source>
</evidence>
<name>A0A9X2E1Q0_9NOCA</name>
<dbReference type="PROSITE" id="PS51318">
    <property type="entry name" value="TAT"/>
    <property type="match status" value="1"/>
</dbReference>
<accession>A0A9X2E1Q0</accession>
<dbReference type="PRINTS" id="PR00757">
    <property type="entry name" value="AMINEOXDASEF"/>
</dbReference>
<evidence type="ECO:0000313" key="5">
    <source>
        <dbReference type="EMBL" id="MCM6771996.1"/>
    </source>
</evidence>
<dbReference type="EMBL" id="JAMRXG010000001">
    <property type="protein sequence ID" value="MCM6771996.1"/>
    <property type="molecule type" value="Genomic_DNA"/>
</dbReference>
<evidence type="ECO:0000313" key="6">
    <source>
        <dbReference type="Proteomes" id="UP001139157"/>
    </source>
</evidence>
<dbReference type="InterPro" id="IPR001613">
    <property type="entry name" value="Flavin_amine_oxidase"/>
</dbReference>
<dbReference type="AlphaFoldDB" id="A0A9X2E1Q0"/>
<keyword evidence="6" id="KW-1185">Reference proteome</keyword>
<dbReference type="PANTHER" id="PTHR10742">
    <property type="entry name" value="FLAVIN MONOAMINE OXIDASE"/>
    <property type="match status" value="1"/>
</dbReference>
<dbReference type="PANTHER" id="PTHR10742:SF342">
    <property type="entry name" value="AMINE OXIDASE"/>
    <property type="match status" value="1"/>
</dbReference>
<dbReference type="InterPro" id="IPR006311">
    <property type="entry name" value="TAT_signal"/>
</dbReference>
<dbReference type="RefSeq" id="WP_251908875.1">
    <property type="nucleotide sequence ID" value="NZ_JAMRXG010000001.1"/>
</dbReference>
<dbReference type="InterPro" id="IPR036188">
    <property type="entry name" value="FAD/NAD-bd_sf"/>
</dbReference>
<feature type="domain" description="Amine oxidase" evidence="4">
    <location>
        <begin position="86"/>
        <end position="543"/>
    </location>
</feature>
<dbReference type="SUPFAM" id="SSF54373">
    <property type="entry name" value="FAD-linked reductases, C-terminal domain"/>
    <property type="match status" value="1"/>
</dbReference>